<feature type="domain" description="DUF5683" evidence="2">
    <location>
        <begin position="45"/>
        <end position="142"/>
    </location>
</feature>
<feature type="transmembrane region" description="Helical" evidence="1">
    <location>
        <begin position="65"/>
        <end position="83"/>
    </location>
</feature>
<name>A0A1G6LC46_9BACT</name>
<dbReference type="EMBL" id="FMYP01000030">
    <property type="protein sequence ID" value="SDC40713.1"/>
    <property type="molecule type" value="Genomic_DNA"/>
</dbReference>
<dbReference type="Pfam" id="PF18935">
    <property type="entry name" value="DUF5683"/>
    <property type="match status" value="2"/>
</dbReference>
<feature type="transmembrane region" description="Helical" evidence="1">
    <location>
        <begin position="7"/>
        <end position="27"/>
    </location>
</feature>
<keyword evidence="1" id="KW-1133">Transmembrane helix</keyword>
<evidence type="ECO:0000256" key="1">
    <source>
        <dbReference type="SAM" id="Phobius"/>
    </source>
</evidence>
<evidence type="ECO:0000259" key="2">
    <source>
        <dbReference type="Pfam" id="PF18935"/>
    </source>
</evidence>
<feature type="domain" description="DUF5683" evidence="2">
    <location>
        <begin position="150"/>
        <end position="301"/>
    </location>
</feature>
<dbReference type="InterPro" id="IPR043738">
    <property type="entry name" value="DUF5683"/>
</dbReference>
<protein>
    <recommendedName>
        <fullName evidence="2">DUF5683 domain-containing protein</fullName>
    </recommendedName>
</protein>
<gene>
    <name evidence="3" type="ORF">SAMN05216323_103017</name>
</gene>
<organism evidence="3 4">
    <name type="scientific">Williamwhitmania taraxaci</name>
    <dbReference type="NCBI Taxonomy" id="1640674"/>
    <lineage>
        <taxon>Bacteria</taxon>
        <taxon>Pseudomonadati</taxon>
        <taxon>Bacteroidota</taxon>
        <taxon>Bacteroidia</taxon>
        <taxon>Bacteroidales</taxon>
        <taxon>Williamwhitmaniaceae</taxon>
        <taxon>Williamwhitmania</taxon>
    </lineage>
</organism>
<keyword evidence="4" id="KW-1185">Reference proteome</keyword>
<dbReference type="RefSeq" id="WP_125869822.1">
    <property type="nucleotide sequence ID" value="NZ_FMYP01000030.1"/>
</dbReference>
<keyword evidence="1" id="KW-0812">Transmembrane</keyword>
<dbReference type="STRING" id="1640674.SAMN05216323_103017"/>
<dbReference type="Proteomes" id="UP000199452">
    <property type="component" value="Unassembled WGS sequence"/>
</dbReference>
<accession>A0A1G6LC46</accession>
<sequence>MINRCRISVQAVSLMVITAFIFNGNVFSQSADSLAPKGKDTISVGKLWIRSTILPGYGQIYNKDYYKIPIFYGGAAALAYFGYQSNMSYHKALRDYNQIDKTGMSVLAAKGLKQDYLDRRDQRDLYYFGAGMVYLASILDAVSGHPAPGHSPAKATIFSTLVPGLGQIYNQKYWKVPAIYGGMVSAVYMIEFNNRQYNRFRTAYNYQADNDPTTVPELDRTADELKNYRDAYRRNRDLSVIMLMGVYALNIIDANVDAHFYDFDISDNLALKVEPMTNFVYGTGPNSPITPIAGFNLEIRF</sequence>
<keyword evidence="1" id="KW-0472">Membrane</keyword>
<proteinExistence type="predicted"/>
<evidence type="ECO:0000313" key="4">
    <source>
        <dbReference type="Proteomes" id="UP000199452"/>
    </source>
</evidence>
<dbReference type="AlphaFoldDB" id="A0A1G6LC46"/>
<dbReference type="OrthoDB" id="9813910at2"/>
<feature type="transmembrane region" description="Helical" evidence="1">
    <location>
        <begin position="125"/>
        <end position="142"/>
    </location>
</feature>
<feature type="transmembrane region" description="Helical" evidence="1">
    <location>
        <begin position="173"/>
        <end position="190"/>
    </location>
</feature>
<reference evidence="3 4" key="1">
    <citation type="submission" date="2016-09" db="EMBL/GenBank/DDBJ databases">
        <authorList>
            <person name="Capua I."/>
            <person name="De Benedictis P."/>
            <person name="Joannis T."/>
            <person name="Lombin L.H."/>
            <person name="Cattoli G."/>
        </authorList>
    </citation>
    <scope>NUCLEOTIDE SEQUENCE [LARGE SCALE GENOMIC DNA]</scope>
    <source>
        <strain evidence="3 4">A7P-90m</strain>
    </source>
</reference>
<evidence type="ECO:0000313" key="3">
    <source>
        <dbReference type="EMBL" id="SDC40713.1"/>
    </source>
</evidence>